<reference evidence="1" key="1">
    <citation type="submission" date="2015-04" db="EMBL/GenBank/DDBJ databases">
        <title>Complete genome sequence of Microbacterium chocolatum SIT 101, a bacterium enantioselectively hydrolyzing mesomeric diesters.</title>
        <authorList>
            <person name="Li X."/>
            <person name="Xu Y."/>
        </authorList>
    </citation>
    <scope>NUCLEOTIDE SEQUENCE [LARGE SCALE GENOMIC DNA]</scope>
    <source>
        <strain evidence="1">SIT 101</strain>
    </source>
</reference>
<protein>
    <recommendedName>
        <fullName evidence="3">DNA topoisomerase (ATP-hydrolyzing)</fullName>
    </recommendedName>
</protein>
<dbReference type="GO" id="GO:0003918">
    <property type="term" value="F:DNA topoisomerase type II (double strand cut, ATP-hydrolyzing) activity"/>
    <property type="evidence" value="ECO:0007669"/>
    <property type="project" value="InterPro"/>
</dbReference>
<dbReference type="Gene3D" id="1.10.268.10">
    <property type="entry name" value="Topoisomerase, domain 3"/>
    <property type="match status" value="1"/>
</dbReference>
<accession>A0A0M8MPZ3</accession>
<dbReference type="Proteomes" id="UP000037737">
    <property type="component" value="Unassembled WGS sequence"/>
</dbReference>
<dbReference type="GO" id="GO:0005524">
    <property type="term" value="F:ATP binding"/>
    <property type="evidence" value="ECO:0007669"/>
    <property type="project" value="InterPro"/>
</dbReference>
<dbReference type="EMBL" id="LAVO01000005">
    <property type="protein sequence ID" value="KOS11470.1"/>
    <property type="molecule type" value="Genomic_DNA"/>
</dbReference>
<evidence type="ECO:0000313" key="1">
    <source>
        <dbReference type="EMBL" id="KOS11470.1"/>
    </source>
</evidence>
<evidence type="ECO:0008006" key="3">
    <source>
        <dbReference type="Google" id="ProtNLM"/>
    </source>
</evidence>
<organism evidence="1 2">
    <name type="scientific">Microbacterium aurantiacum</name>
    <dbReference type="NCBI Taxonomy" id="162393"/>
    <lineage>
        <taxon>Bacteria</taxon>
        <taxon>Bacillati</taxon>
        <taxon>Actinomycetota</taxon>
        <taxon>Actinomycetes</taxon>
        <taxon>Micrococcales</taxon>
        <taxon>Microbacteriaceae</taxon>
        <taxon>Microbacterium</taxon>
    </lineage>
</organism>
<dbReference type="PATRIC" id="fig|84292.3.peg.1309"/>
<dbReference type="KEGG" id="mcw:A8L33_10310"/>
<evidence type="ECO:0000313" key="2">
    <source>
        <dbReference type="Proteomes" id="UP000037737"/>
    </source>
</evidence>
<sequence>MARIEIISAYMKALEDPERLMQVCADIAGDDADARSAVAAAFEVSDFAADAILTLQVKRFTPRSIEQMRRELADANRILLDLDGA</sequence>
<gene>
    <name evidence="1" type="ORF">XI38_06420</name>
</gene>
<comment type="caution">
    <text evidence="1">The sequence shown here is derived from an EMBL/GenBank/DDBJ whole genome shotgun (WGS) entry which is preliminary data.</text>
</comment>
<keyword evidence="2" id="KW-1185">Reference proteome</keyword>
<dbReference type="AlphaFoldDB" id="A0A0M8MPZ3"/>
<dbReference type="InterPro" id="IPR013757">
    <property type="entry name" value="Topo_IIA_A_a_sf"/>
</dbReference>
<dbReference type="GO" id="GO:0003677">
    <property type="term" value="F:DNA binding"/>
    <property type="evidence" value="ECO:0007669"/>
    <property type="project" value="InterPro"/>
</dbReference>
<name>A0A0M8MPZ3_9MICO</name>
<proteinExistence type="predicted"/>